<dbReference type="KEGG" id="aaf:AURANDRAFT_63668"/>
<keyword evidence="6" id="KW-0862">Zinc</keyword>
<feature type="transmembrane region" description="Helical" evidence="8">
    <location>
        <begin position="45"/>
        <end position="66"/>
    </location>
</feature>
<keyword evidence="8" id="KW-1133">Transmembrane helix</keyword>
<comment type="cofactor">
    <cofactor evidence="1">
        <name>L-ascorbate</name>
        <dbReference type="ChEBI" id="CHEBI:38290"/>
    </cofactor>
</comment>
<feature type="region of interest" description="Disordered" evidence="7">
    <location>
        <begin position="1731"/>
        <end position="1753"/>
    </location>
</feature>
<evidence type="ECO:0000256" key="1">
    <source>
        <dbReference type="ARBA" id="ARBA00001961"/>
    </source>
</evidence>
<dbReference type="Pfam" id="PF13469">
    <property type="entry name" value="Sulfotransfer_3"/>
    <property type="match status" value="1"/>
</dbReference>
<dbReference type="GO" id="GO:0005506">
    <property type="term" value="F:iron ion binding"/>
    <property type="evidence" value="ECO:0007669"/>
    <property type="project" value="InterPro"/>
</dbReference>
<dbReference type="PROSITE" id="PS50103">
    <property type="entry name" value="ZF_C3H1"/>
    <property type="match status" value="1"/>
</dbReference>
<reference evidence="11 12" key="1">
    <citation type="journal article" date="2011" name="Proc. Natl. Acad. Sci. U.S.A.">
        <title>Niche of harmful alga Aureococcus anophagefferens revealed through ecogenomics.</title>
        <authorList>
            <person name="Gobler C.J."/>
            <person name="Berry D.L."/>
            <person name="Dyhrman S.T."/>
            <person name="Wilhelm S.W."/>
            <person name="Salamov A."/>
            <person name="Lobanov A.V."/>
            <person name="Zhang Y."/>
            <person name="Collier J.L."/>
            <person name="Wurch L.L."/>
            <person name="Kustka A.B."/>
            <person name="Dill B.D."/>
            <person name="Shah M."/>
            <person name="VerBerkmoes N.C."/>
            <person name="Kuo A."/>
            <person name="Terry A."/>
            <person name="Pangilinan J."/>
            <person name="Lindquist E.A."/>
            <person name="Lucas S."/>
            <person name="Paulsen I.T."/>
            <person name="Hattenrath-Lehmann T.K."/>
            <person name="Talmage S.C."/>
            <person name="Walker E.A."/>
            <person name="Koch F."/>
            <person name="Burson A.M."/>
            <person name="Marcoval M.A."/>
            <person name="Tang Y.Z."/>
            <person name="Lecleir G.R."/>
            <person name="Coyne K.J."/>
            <person name="Berg G.M."/>
            <person name="Bertrand E.M."/>
            <person name="Saito M.A."/>
            <person name="Gladyshev V.N."/>
            <person name="Grigoriev I.V."/>
        </authorList>
    </citation>
    <scope>NUCLEOTIDE SEQUENCE [LARGE SCALE GENOMIC DNA]</scope>
    <source>
        <strain evidence="12">CCMP 1984</strain>
    </source>
</reference>
<dbReference type="Pfam" id="PF02953">
    <property type="entry name" value="zf-Tim10_DDP"/>
    <property type="match status" value="1"/>
</dbReference>
<organism evidence="12">
    <name type="scientific">Aureococcus anophagefferens</name>
    <name type="common">Harmful bloom alga</name>
    <dbReference type="NCBI Taxonomy" id="44056"/>
    <lineage>
        <taxon>Eukaryota</taxon>
        <taxon>Sar</taxon>
        <taxon>Stramenopiles</taxon>
        <taxon>Ochrophyta</taxon>
        <taxon>Pelagophyceae</taxon>
        <taxon>Pelagomonadales</taxon>
        <taxon>Pelagomonadaceae</taxon>
        <taxon>Aureococcus</taxon>
    </lineage>
</organism>
<keyword evidence="8" id="KW-0812">Transmembrane</keyword>
<dbReference type="InterPro" id="IPR004217">
    <property type="entry name" value="Tim10-like"/>
</dbReference>
<evidence type="ECO:0000259" key="9">
    <source>
        <dbReference type="PROSITE" id="PS50103"/>
    </source>
</evidence>
<gene>
    <name evidence="11" type="ORF">AURANDRAFT_63668</name>
</gene>
<dbReference type="OrthoDB" id="69177at2759"/>
<evidence type="ECO:0000256" key="3">
    <source>
        <dbReference type="ARBA" id="ARBA00022964"/>
    </source>
</evidence>
<dbReference type="InterPro" id="IPR000571">
    <property type="entry name" value="Znf_CCCH"/>
</dbReference>
<feature type="zinc finger region" description="C3H1-type" evidence="6">
    <location>
        <begin position="1693"/>
        <end position="1721"/>
    </location>
</feature>
<feature type="region of interest" description="Disordered" evidence="7">
    <location>
        <begin position="1311"/>
        <end position="1375"/>
    </location>
</feature>
<dbReference type="EMBL" id="GL833126">
    <property type="protein sequence ID" value="EGB09139.1"/>
    <property type="molecule type" value="Genomic_DNA"/>
</dbReference>
<protein>
    <recommendedName>
        <fullName evidence="13">C3H1-type domain-containing protein</fullName>
    </recommendedName>
</protein>
<dbReference type="GO" id="GO:0005783">
    <property type="term" value="C:endoplasmic reticulum"/>
    <property type="evidence" value="ECO:0007669"/>
    <property type="project" value="TreeGrafter"/>
</dbReference>
<evidence type="ECO:0000256" key="7">
    <source>
        <dbReference type="SAM" id="MobiDB-lite"/>
    </source>
</evidence>
<dbReference type="InterPro" id="IPR045054">
    <property type="entry name" value="P4HA-like"/>
</dbReference>
<dbReference type="PANTHER" id="PTHR10869">
    <property type="entry name" value="PROLYL 4-HYDROXYLASE ALPHA SUBUNIT"/>
    <property type="match status" value="1"/>
</dbReference>
<dbReference type="PANTHER" id="PTHR10869:SF236">
    <property type="entry name" value="PROLYL 4-HYDROXYLASE ALPHA SUBUNIT DOMAIN-CONTAINING PROTEIN"/>
    <property type="match status" value="1"/>
</dbReference>
<evidence type="ECO:0000256" key="6">
    <source>
        <dbReference type="PROSITE-ProRule" id="PRU00723"/>
    </source>
</evidence>
<dbReference type="InParanoid" id="F0Y6Q4"/>
<dbReference type="SUPFAM" id="SSF52540">
    <property type="entry name" value="P-loop containing nucleoside triphosphate hydrolases"/>
    <property type="match status" value="1"/>
</dbReference>
<feature type="region of interest" description="Disordered" evidence="7">
    <location>
        <begin position="1632"/>
        <end position="1670"/>
    </location>
</feature>
<keyword evidence="5" id="KW-0408">Iron</keyword>
<feature type="compositionally biased region" description="Basic and acidic residues" evidence="7">
    <location>
        <begin position="1644"/>
        <end position="1670"/>
    </location>
</feature>
<keyword evidence="8" id="KW-0472">Membrane</keyword>
<feature type="region of interest" description="Disordered" evidence="7">
    <location>
        <begin position="1237"/>
        <end position="1259"/>
    </location>
</feature>
<dbReference type="SMART" id="SM00702">
    <property type="entry name" value="P4Hc"/>
    <property type="match status" value="1"/>
</dbReference>
<dbReference type="Gene3D" id="3.40.50.300">
    <property type="entry name" value="P-loop containing nucleotide triphosphate hydrolases"/>
    <property type="match status" value="1"/>
</dbReference>
<dbReference type="Gene3D" id="2.60.120.620">
    <property type="entry name" value="q2cbj1_9rhob like domain"/>
    <property type="match status" value="1"/>
</dbReference>
<name>F0Y6Q4_AURAN</name>
<dbReference type="RefSeq" id="XP_009036256.1">
    <property type="nucleotide sequence ID" value="XM_009038008.1"/>
</dbReference>
<dbReference type="GO" id="GO:0004656">
    <property type="term" value="F:procollagen-proline 4-dioxygenase activity"/>
    <property type="evidence" value="ECO:0007669"/>
    <property type="project" value="TreeGrafter"/>
</dbReference>
<dbReference type="SUPFAM" id="SSF144122">
    <property type="entry name" value="Tim10-like"/>
    <property type="match status" value="1"/>
</dbReference>
<dbReference type="InterPro" id="IPR027417">
    <property type="entry name" value="P-loop_NTPase"/>
</dbReference>
<dbReference type="InterPro" id="IPR006620">
    <property type="entry name" value="Pro_4_hyd_alph"/>
</dbReference>
<dbReference type="Proteomes" id="UP000002729">
    <property type="component" value="Unassembled WGS sequence"/>
</dbReference>
<dbReference type="InterPro" id="IPR005123">
    <property type="entry name" value="Oxoglu/Fe-dep_dioxygenase_dom"/>
</dbReference>
<dbReference type="Pfam" id="PF13640">
    <property type="entry name" value="2OG-FeII_Oxy_3"/>
    <property type="match status" value="1"/>
</dbReference>
<dbReference type="PROSITE" id="PS51471">
    <property type="entry name" value="FE2OG_OXY"/>
    <property type="match status" value="1"/>
</dbReference>
<evidence type="ECO:0000256" key="4">
    <source>
        <dbReference type="ARBA" id="ARBA00023002"/>
    </source>
</evidence>
<dbReference type="GO" id="GO:0031418">
    <property type="term" value="F:L-ascorbic acid binding"/>
    <property type="evidence" value="ECO:0007669"/>
    <property type="project" value="InterPro"/>
</dbReference>
<feature type="domain" description="C3H1-type" evidence="9">
    <location>
        <begin position="1693"/>
        <end position="1721"/>
    </location>
</feature>
<keyword evidence="3" id="KW-0223">Dioxygenase</keyword>
<dbReference type="GO" id="GO:0008270">
    <property type="term" value="F:zinc ion binding"/>
    <property type="evidence" value="ECO:0007669"/>
    <property type="project" value="UniProtKB-KW"/>
</dbReference>
<keyword evidence="6" id="KW-0863">Zinc-finger</keyword>
<evidence type="ECO:0000313" key="12">
    <source>
        <dbReference type="Proteomes" id="UP000002729"/>
    </source>
</evidence>
<dbReference type="InterPro" id="IPR035427">
    <property type="entry name" value="Tim10-like_dom_sf"/>
</dbReference>
<feature type="compositionally biased region" description="Basic and acidic residues" evidence="7">
    <location>
        <begin position="1508"/>
        <end position="1527"/>
    </location>
</feature>
<feature type="region of interest" description="Disordered" evidence="7">
    <location>
        <begin position="1454"/>
        <end position="1477"/>
    </location>
</feature>
<evidence type="ECO:0000256" key="2">
    <source>
        <dbReference type="ARBA" id="ARBA00022723"/>
    </source>
</evidence>
<sequence length="1841" mass="199661">MRGDALGRKRLLPKSDDKKLALRPLVNRSSLAQARWTKLRRCSRGGLCCLCSCLFLLVFFDLGVVLNNLLIDLDNLVSPPGAPSARPEEDRGARRVREYMERQWAQASKRRESFLLWDYFDLKAHEELGHRKAPGTWSDLIIARMALWAKRLKYAGDNRFVIEKDKCAMFRMLRQLRLPHPRVRLEWRAADYGDGGRLRSYLLGEADAKDPGLERCAYPAILKVGHIHQQKSTIFLPSEADARGRVDDYVRWTTDRMREKFVDRASWAAQSNPLYASIDACLIVQDVVNPGDFGGEARAARPLELMVEVFWGRAVQAVLTVDAEGELVLGKPQYKNTAEFVVLRDGWAAYKWPYLARDGRFFSRRYTNPRSHVRAHRKARESWFRYDTDPAVDDGAADADDACEGVRATERATCLAEYADVRRVFRAKYGDAAKSFPEVWRVCDALATGVGADYVRCDVFVAPDGSVAVNEISLSSNWGNAVSDAWQRELVKLWTRGYDGADACTPHLGSRCGAAFAGVYEGDLPSPKSPLFVTATTTSRVLIPLADFLDRWLVATGVLSAVSLLRWKVTPAKLRRKALAASGLSNECYHVTWERIDERLQAAIDACARMDDDKTLAGCVAGGRDLRLGTGSILVLERRLTRQLVADLHVTAARFANPKIDEAPVGSPLVIVGPPRSGTTLLLELLACDGDTWRQLAAPDATTPCAVGGPSTARAVAGLTEGLLGGQQYMFDKTKHIHYEHWAGPTECRTALENGCGAPYVLWWVFGLTDRLDAWMDDEADRDRDYAFYKAQLGVVKACGAKGLDDPRDWLLKDPAHLFSLGSLFKALPDAKVVCLHREPVAVATSLCSLLANVWKVVHRVDAPESGKSPFGFESKIVEYLGRMVDASLDFRKKAPDADIHDLKMTDLVADPIANVREIYAFAGKDLSDATVAKMQAYLDANKRDGRAGHHKPPRTTMSAEEQAQALQQLRSQVNEQAQRELMTKMTEKCFAKCATGKGSGQLDRNEQMCLANCIDRYVDCMNARLPRPRETRRCVTAGRASSECLALVLDGVLSAAECASLVAVHGDATKLQKVTEAAGEGYSVAIQNPRNYSLGVFHDAGVSDGLWARLEARAGAALAAFADSRGERPPLGLNERLRVLRYAPGERFEPHYDLVVDYPPDRRSLVTVLVYLTDGFEGGDTAFLDAAAPASSPAAVAPRVGRVVLFEHGLFHAGCEVVAGVKYVLRTDVLFEAPRDPPPAAAAAPTAPPPPPPPAVGDVAGLLASLGLDRCRGAVECLGLEGASLDALLAPGRAATAAMLAELDARRAAAKAAKKERQRERKRTQVAPAEAPTPAPVSRPRRPAAEAAPSRQHRGGGSLWQPGDPPRRALDAASAGSWLESRMRQPALRPAVAVESFESMLRPLAAGAPQAPIPPSPLDWTGYVEKHDAPSLLVNRVSASSSVDDLGFDLSPASSPAARKKGAAWAQPPPSPPPRKVVTIGGREFQFKKKPGVADLLTIADALAREPRAPPPRVEEEPPVEREPVRVEPPPVDPPRHRREPSCDVLDQLATVLETLQVPEEQEPSAAAGVVGAQELDPVWAAATPAAAPADAKGWGWAASARAEAETAAAARAEADAAARLRADAAAEARDEAAGRRGAAVDAEARRVRAWQRRREEAEAERGGAPKRMSEERRIKIFVSQHRPAPCWPRPPIGAEPCRAWVYAGGCPMGAACAFAHDPVARGAGLCDAADERAGRRSRRPKTSGTPLTTPPMLALPFPPLLPPPPPPPFGFPPPPPPPLAGFPLPPPPPLAAFPLTPPVSPVRFPPPLLPPCVPYATRYTALANGTSARGRASPGSGTA</sequence>
<proteinExistence type="predicted"/>
<dbReference type="InterPro" id="IPR044862">
    <property type="entry name" value="Pro_4_hyd_alph_FE2OG_OXY"/>
</dbReference>
<evidence type="ECO:0000256" key="8">
    <source>
        <dbReference type="SAM" id="Phobius"/>
    </source>
</evidence>
<evidence type="ECO:0008006" key="13">
    <source>
        <dbReference type="Google" id="ProtNLM"/>
    </source>
</evidence>
<accession>F0Y6Q4</accession>
<keyword evidence="12" id="KW-1185">Reference proteome</keyword>
<dbReference type="eggNOG" id="KOG1733">
    <property type="taxonomic scope" value="Eukaryota"/>
</dbReference>
<feature type="region of interest" description="Disordered" evidence="7">
    <location>
        <begin position="1508"/>
        <end position="1542"/>
    </location>
</feature>
<dbReference type="Gene3D" id="1.10.287.810">
    <property type="entry name" value="Mitochondrial import inner membrane translocase subunit tim13 like domains"/>
    <property type="match status" value="1"/>
</dbReference>
<evidence type="ECO:0000313" key="11">
    <source>
        <dbReference type="EMBL" id="EGB09139.1"/>
    </source>
</evidence>
<keyword evidence="4" id="KW-0560">Oxidoreductase</keyword>
<feature type="compositionally biased region" description="Pro residues" evidence="7">
    <location>
        <begin position="1237"/>
        <end position="1256"/>
    </location>
</feature>
<dbReference type="GeneID" id="20224437"/>
<evidence type="ECO:0000256" key="5">
    <source>
        <dbReference type="ARBA" id="ARBA00023004"/>
    </source>
</evidence>
<keyword evidence="2 6" id="KW-0479">Metal-binding</keyword>
<feature type="compositionally biased region" description="Basic and acidic residues" evidence="7">
    <location>
        <begin position="1311"/>
        <end position="1320"/>
    </location>
</feature>
<evidence type="ECO:0000259" key="10">
    <source>
        <dbReference type="PROSITE" id="PS51471"/>
    </source>
</evidence>
<feature type="domain" description="Fe2OG dioxygenase" evidence="10">
    <location>
        <begin position="1134"/>
        <end position="1235"/>
    </location>
</feature>